<dbReference type="AlphaFoldDB" id="A0A9Q0GQY2"/>
<name>A0A9Q0GQY2_9MAGN</name>
<evidence type="ECO:0000256" key="1">
    <source>
        <dbReference type="SAM" id="Phobius"/>
    </source>
</evidence>
<dbReference type="EMBL" id="JAMYWD010000012">
    <property type="protein sequence ID" value="KAJ4952462.1"/>
    <property type="molecule type" value="Genomic_DNA"/>
</dbReference>
<organism evidence="2 3">
    <name type="scientific">Protea cynaroides</name>
    <dbReference type="NCBI Taxonomy" id="273540"/>
    <lineage>
        <taxon>Eukaryota</taxon>
        <taxon>Viridiplantae</taxon>
        <taxon>Streptophyta</taxon>
        <taxon>Embryophyta</taxon>
        <taxon>Tracheophyta</taxon>
        <taxon>Spermatophyta</taxon>
        <taxon>Magnoliopsida</taxon>
        <taxon>Proteales</taxon>
        <taxon>Proteaceae</taxon>
        <taxon>Protea</taxon>
    </lineage>
</organism>
<keyword evidence="1" id="KW-0472">Membrane</keyword>
<keyword evidence="1" id="KW-1133">Transmembrane helix</keyword>
<comment type="caution">
    <text evidence="2">The sequence shown here is derived from an EMBL/GenBank/DDBJ whole genome shotgun (WGS) entry which is preliminary data.</text>
</comment>
<sequence>MVGEEAENRLVGACISDFRDRIISCFMKEMQHRINDLPYCNDTTPGNDDSLVDESLPALRATSQNTAVRTFHLMLAIITLVASLTIGYQMGIIERMIQVYQTTTVALGNGDSLVDESLPAQHATSQNIAMMTFHPMLAIITVVAGLTIGYQMGIIE</sequence>
<dbReference type="Proteomes" id="UP001141806">
    <property type="component" value="Unassembled WGS sequence"/>
</dbReference>
<reference evidence="2" key="1">
    <citation type="journal article" date="2023" name="Plant J.">
        <title>The genome of the king protea, Protea cynaroides.</title>
        <authorList>
            <person name="Chang J."/>
            <person name="Duong T.A."/>
            <person name="Schoeman C."/>
            <person name="Ma X."/>
            <person name="Roodt D."/>
            <person name="Barker N."/>
            <person name="Li Z."/>
            <person name="Van de Peer Y."/>
            <person name="Mizrachi E."/>
        </authorList>
    </citation>
    <scope>NUCLEOTIDE SEQUENCE</scope>
    <source>
        <tissue evidence="2">Young leaves</tissue>
    </source>
</reference>
<feature type="transmembrane region" description="Helical" evidence="1">
    <location>
        <begin position="70"/>
        <end position="88"/>
    </location>
</feature>
<proteinExistence type="predicted"/>
<gene>
    <name evidence="2" type="ORF">NE237_029294</name>
</gene>
<protein>
    <submittedName>
        <fullName evidence="2">Uncharacterized protein</fullName>
    </submittedName>
</protein>
<evidence type="ECO:0000313" key="2">
    <source>
        <dbReference type="EMBL" id="KAJ4952462.1"/>
    </source>
</evidence>
<accession>A0A9Q0GQY2</accession>
<feature type="transmembrane region" description="Helical" evidence="1">
    <location>
        <begin position="136"/>
        <end position="155"/>
    </location>
</feature>
<keyword evidence="1" id="KW-0812">Transmembrane</keyword>
<evidence type="ECO:0000313" key="3">
    <source>
        <dbReference type="Proteomes" id="UP001141806"/>
    </source>
</evidence>
<keyword evidence="3" id="KW-1185">Reference proteome</keyword>